<protein>
    <submittedName>
        <fullName evidence="3">AraC family transcriptional regulator</fullName>
    </submittedName>
</protein>
<evidence type="ECO:0000256" key="1">
    <source>
        <dbReference type="ARBA" id="ARBA00023125"/>
    </source>
</evidence>
<comment type="caution">
    <text evidence="3">The sequence shown here is derived from an EMBL/GenBank/DDBJ whole genome shotgun (WGS) entry which is preliminary data.</text>
</comment>
<accession>A0ABS6FYH4</accession>
<organism evidence="3 4">
    <name type="scientific">Alkaliphilus flagellatus</name>
    <dbReference type="NCBI Taxonomy" id="2841507"/>
    <lineage>
        <taxon>Bacteria</taxon>
        <taxon>Bacillati</taxon>
        <taxon>Bacillota</taxon>
        <taxon>Clostridia</taxon>
        <taxon>Peptostreptococcales</taxon>
        <taxon>Natronincolaceae</taxon>
        <taxon>Alkaliphilus</taxon>
    </lineage>
</organism>
<keyword evidence="1" id="KW-0238">DNA-binding</keyword>
<dbReference type="InterPro" id="IPR018060">
    <property type="entry name" value="HTH_AraC"/>
</dbReference>
<evidence type="ECO:0000313" key="4">
    <source>
        <dbReference type="Proteomes" id="UP000779508"/>
    </source>
</evidence>
<sequence length="270" mass="31110">MEIELNKLVEGFANSDFKVQGVYYNKVEPRKSGFQKTASFPGFIFPIKGQAKYHFNGTPYTAELGNIIHGGANMNLDKQVLGDNSWEFISILYNINSFENGDLNLQDIHFELKIGQNPKLINLLSRLQNISKEDYAMSKFQTENIFRSILEEIFISAKDQQKYGTQALFTRVSYYIQNNYMNTMTVKELAEKHGVSENHLFYVFNKHVNMGPIEYIKEYRLNHVKNLLITSDASIAEVAESVGYLDPLYFSRIFKGKFGVSPSMFRKIQE</sequence>
<dbReference type="PROSITE" id="PS01124">
    <property type="entry name" value="HTH_ARAC_FAMILY_2"/>
    <property type="match status" value="1"/>
</dbReference>
<dbReference type="Pfam" id="PF12833">
    <property type="entry name" value="HTH_18"/>
    <property type="match status" value="1"/>
</dbReference>
<reference evidence="3 4" key="1">
    <citation type="submission" date="2021-06" db="EMBL/GenBank/DDBJ databases">
        <authorList>
            <person name="Sun Q."/>
            <person name="Li D."/>
        </authorList>
    </citation>
    <scope>NUCLEOTIDE SEQUENCE [LARGE SCALE GENOMIC DNA]</scope>
    <source>
        <strain evidence="3 4">MSJ-5</strain>
    </source>
</reference>
<dbReference type="Proteomes" id="UP000779508">
    <property type="component" value="Unassembled WGS sequence"/>
</dbReference>
<evidence type="ECO:0000313" key="3">
    <source>
        <dbReference type="EMBL" id="MBU5675290.1"/>
    </source>
</evidence>
<dbReference type="RefSeq" id="WP_216414784.1">
    <property type="nucleotide sequence ID" value="NZ_JAHLQK010000001.1"/>
</dbReference>
<feature type="domain" description="HTH araC/xylS-type" evidence="2">
    <location>
        <begin position="170"/>
        <end position="268"/>
    </location>
</feature>
<proteinExistence type="predicted"/>
<dbReference type="PANTHER" id="PTHR43280">
    <property type="entry name" value="ARAC-FAMILY TRANSCRIPTIONAL REGULATOR"/>
    <property type="match status" value="1"/>
</dbReference>
<dbReference type="SMART" id="SM00342">
    <property type="entry name" value="HTH_ARAC"/>
    <property type="match status" value="1"/>
</dbReference>
<dbReference type="PANTHER" id="PTHR43280:SF29">
    <property type="entry name" value="ARAC-FAMILY TRANSCRIPTIONAL REGULATOR"/>
    <property type="match status" value="1"/>
</dbReference>
<name>A0ABS6FYH4_9FIRM</name>
<gene>
    <name evidence="3" type="ORF">KQI88_02525</name>
</gene>
<keyword evidence="4" id="KW-1185">Reference proteome</keyword>
<evidence type="ECO:0000259" key="2">
    <source>
        <dbReference type="PROSITE" id="PS01124"/>
    </source>
</evidence>
<dbReference type="EMBL" id="JAHLQK010000001">
    <property type="protein sequence ID" value="MBU5675290.1"/>
    <property type="molecule type" value="Genomic_DNA"/>
</dbReference>